<dbReference type="PANTHER" id="PTHR10741">
    <property type="entry name" value="TRANSLIN AND TRANSLIN ASSOCIATED PROTEIN X"/>
    <property type="match status" value="1"/>
</dbReference>
<dbReference type="RefSeq" id="WP_062276900.1">
    <property type="nucleotide sequence ID" value="NZ_DF968179.1"/>
</dbReference>
<dbReference type="AlphaFoldDB" id="A0A0K8P935"/>
<keyword evidence="2" id="KW-1185">Reference proteome</keyword>
<dbReference type="OrthoDB" id="9794476at2"/>
<dbReference type="InterPro" id="IPR036081">
    <property type="entry name" value="Translin_sf"/>
</dbReference>
<proteinExistence type="predicted"/>
<dbReference type="GO" id="GO:0043565">
    <property type="term" value="F:sequence-specific DNA binding"/>
    <property type="evidence" value="ECO:0007669"/>
    <property type="project" value="InterPro"/>
</dbReference>
<dbReference type="Proteomes" id="UP000053370">
    <property type="component" value="Unassembled WGS sequence"/>
</dbReference>
<evidence type="ECO:0000313" key="2">
    <source>
        <dbReference type="Proteomes" id="UP000053370"/>
    </source>
</evidence>
<dbReference type="EMBL" id="DF968179">
    <property type="protein sequence ID" value="GAP39148.1"/>
    <property type="molecule type" value="Genomic_DNA"/>
</dbReference>
<reference evidence="1" key="1">
    <citation type="journal article" date="2015" name="Genome Announc.">
        <title>Draft Genome Sequence of Anaerolineae Strain TC1, a Novel Isolate from a Methanogenic Wastewater Treatment System.</title>
        <authorList>
            <person name="Matsuura N."/>
            <person name="Tourlousse D.M."/>
            <person name="Sun L."/>
            <person name="Toyonaga M."/>
            <person name="Kuroda K."/>
            <person name="Ohashi A."/>
            <person name="Cruz R."/>
            <person name="Yamaguchi T."/>
            <person name="Sekiguchi Y."/>
        </authorList>
    </citation>
    <scope>NUCLEOTIDE SEQUENCE [LARGE SCALE GENOMIC DNA]</scope>
    <source>
        <strain evidence="1">TC1</strain>
    </source>
</reference>
<name>A0A0K8P935_9CHLR</name>
<accession>A0A0K8P935</accession>
<dbReference type="SUPFAM" id="SSF74784">
    <property type="entry name" value="Translin"/>
    <property type="match status" value="1"/>
</dbReference>
<dbReference type="CDD" id="cd14820">
    <property type="entry name" value="TRAX"/>
    <property type="match status" value="1"/>
</dbReference>
<sequence length="216" mass="24680">MNTSEKILEIAELAYKDFEARTSARDTALTLARELTRHAANSIRAIHRNENELAHHHLNQAKLIVEKLQNGLSEFPDLYYAGYTQDAIKEFCEASLTCALIEGEMIPTPEELKIPYATYLRGMAETPGELRRRCMDILRMGYSDDAEKLLSLMDDIYSIMITMDYPDAVTNGLRRQTDLLRGIVERTRADLTLSLREEKLKTMLQSAVDTFSEKRS</sequence>
<evidence type="ECO:0000313" key="1">
    <source>
        <dbReference type="EMBL" id="GAP39148.1"/>
    </source>
</evidence>
<dbReference type="Gene3D" id="1.20.58.2140">
    <property type="match status" value="1"/>
</dbReference>
<dbReference type="InterPro" id="IPR002848">
    <property type="entry name" value="Translin_fam"/>
</dbReference>
<organism evidence="1">
    <name type="scientific">Flexilinea flocculi</name>
    <dbReference type="NCBI Taxonomy" id="1678840"/>
    <lineage>
        <taxon>Bacteria</taxon>
        <taxon>Bacillati</taxon>
        <taxon>Chloroflexota</taxon>
        <taxon>Anaerolineae</taxon>
        <taxon>Anaerolineales</taxon>
        <taxon>Anaerolineaceae</taxon>
        <taxon>Flexilinea</taxon>
    </lineage>
</organism>
<keyword evidence="1" id="KW-0238">DNA-binding</keyword>
<protein>
    <submittedName>
        <fullName evidence="1">Predicted RNA-/ssDNA-binding protein, translin family</fullName>
    </submittedName>
</protein>
<gene>
    <name evidence="1" type="ORF">ATC1_1167</name>
</gene>
<dbReference type="STRING" id="1678840.ATC1_1167"/>